<keyword evidence="1" id="KW-0732">Signal</keyword>
<dbReference type="EMBL" id="JARKIF010000003">
    <property type="protein sequence ID" value="KAJ7644875.1"/>
    <property type="molecule type" value="Genomic_DNA"/>
</dbReference>
<feature type="signal peptide" evidence="1">
    <location>
        <begin position="1"/>
        <end position="24"/>
    </location>
</feature>
<evidence type="ECO:0000256" key="1">
    <source>
        <dbReference type="SAM" id="SignalP"/>
    </source>
</evidence>
<proteinExistence type="predicted"/>
<protein>
    <submittedName>
        <fullName evidence="2">Uncharacterized protein</fullName>
    </submittedName>
</protein>
<organism evidence="2 3">
    <name type="scientific">Roridomyces roridus</name>
    <dbReference type="NCBI Taxonomy" id="1738132"/>
    <lineage>
        <taxon>Eukaryota</taxon>
        <taxon>Fungi</taxon>
        <taxon>Dikarya</taxon>
        <taxon>Basidiomycota</taxon>
        <taxon>Agaricomycotina</taxon>
        <taxon>Agaricomycetes</taxon>
        <taxon>Agaricomycetidae</taxon>
        <taxon>Agaricales</taxon>
        <taxon>Marasmiineae</taxon>
        <taxon>Mycenaceae</taxon>
        <taxon>Roridomyces</taxon>
    </lineage>
</organism>
<keyword evidence="3" id="KW-1185">Reference proteome</keyword>
<name>A0AAD7CCS4_9AGAR</name>
<sequence length="105" mass="10890">MRSSAQFLLSAVTVILALALHVRAQTFTAFSGSACDGDEGSTVPCNGACGDFRNRHSFHVLGAPANVLLFEGTGCTEEGFNFGTEQPGACINVNTGTNVQSFICG</sequence>
<comment type="caution">
    <text evidence="2">The sequence shown here is derived from an EMBL/GenBank/DDBJ whole genome shotgun (WGS) entry which is preliminary data.</text>
</comment>
<gene>
    <name evidence="2" type="ORF">FB45DRAFT_736239</name>
</gene>
<feature type="chain" id="PRO_5042289665" evidence="1">
    <location>
        <begin position="25"/>
        <end position="105"/>
    </location>
</feature>
<reference evidence="2" key="1">
    <citation type="submission" date="2023-03" db="EMBL/GenBank/DDBJ databases">
        <title>Massive genome expansion in bonnet fungi (Mycena s.s.) driven by repeated elements and novel gene families across ecological guilds.</title>
        <authorList>
            <consortium name="Lawrence Berkeley National Laboratory"/>
            <person name="Harder C.B."/>
            <person name="Miyauchi S."/>
            <person name="Viragh M."/>
            <person name="Kuo A."/>
            <person name="Thoen E."/>
            <person name="Andreopoulos B."/>
            <person name="Lu D."/>
            <person name="Skrede I."/>
            <person name="Drula E."/>
            <person name="Henrissat B."/>
            <person name="Morin E."/>
            <person name="Kohler A."/>
            <person name="Barry K."/>
            <person name="LaButti K."/>
            <person name="Morin E."/>
            <person name="Salamov A."/>
            <person name="Lipzen A."/>
            <person name="Mereny Z."/>
            <person name="Hegedus B."/>
            <person name="Baldrian P."/>
            <person name="Stursova M."/>
            <person name="Weitz H."/>
            <person name="Taylor A."/>
            <person name="Grigoriev I.V."/>
            <person name="Nagy L.G."/>
            <person name="Martin F."/>
            <person name="Kauserud H."/>
        </authorList>
    </citation>
    <scope>NUCLEOTIDE SEQUENCE</scope>
    <source>
        <strain evidence="2">9284</strain>
    </source>
</reference>
<evidence type="ECO:0000313" key="3">
    <source>
        <dbReference type="Proteomes" id="UP001221142"/>
    </source>
</evidence>
<dbReference type="AlphaFoldDB" id="A0AAD7CCS4"/>
<evidence type="ECO:0000313" key="2">
    <source>
        <dbReference type="EMBL" id="KAJ7644875.1"/>
    </source>
</evidence>
<dbReference type="Proteomes" id="UP001221142">
    <property type="component" value="Unassembled WGS sequence"/>
</dbReference>
<dbReference type="PROSITE" id="PS51257">
    <property type="entry name" value="PROKAR_LIPOPROTEIN"/>
    <property type="match status" value="1"/>
</dbReference>
<accession>A0AAD7CCS4</accession>